<dbReference type="SUPFAM" id="SSF47802">
    <property type="entry name" value="DNA polymerase beta, N-terminal domain-like"/>
    <property type="match status" value="1"/>
</dbReference>
<dbReference type="PANTHER" id="PTHR11276">
    <property type="entry name" value="DNA POLYMERASE TYPE-X FAMILY MEMBER"/>
    <property type="match status" value="1"/>
</dbReference>
<dbReference type="GO" id="GO:0006303">
    <property type="term" value="P:double-strand break repair via nonhomologous end joining"/>
    <property type="evidence" value="ECO:0007669"/>
    <property type="project" value="TreeGrafter"/>
</dbReference>
<comment type="caution">
    <text evidence="17">The sequence shown here is derived from an EMBL/GenBank/DDBJ whole genome shotgun (WGS) entry which is preliminary data.</text>
</comment>
<dbReference type="Proteomes" id="UP001271007">
    <property type="component" value="Unassembled WGS sequence"/>
</dbReference>
<evidence type="ECO:0000256" key="10">
    <source>
        <dbReference type="ARBA" id="ARBA00023204"/>
    </source>
</evidence>
<keyword evidence="18" id="KW-1185">Reference proteome</keyword>
<evidence type="ECO:0000256" key="11">
    <source>
        <dbReference type="ARBA" id="ARBA00023242"/>
    </source>
</evidence>
<gene>
    <name evidence="17" type="ORF">LTR09_007248</name>
</gene>
<comment type="subcellular location">
    <subcellularLocation>
        <location evidence="1 14">Nucleus</location>
    </subcellularLocation>
</comment>
<dbReference type="InterPro" id="IPR010996">
    <property type="entry name" value="HHH_MUS81"/>
</dbReference>
<comment type="function">
    <text evidence="14">DNA polymerase that functions in several pathways of DNA repair. Involved in base excision repair (BER) responsible for repair of lesions that give rise to abasic (AP) sites in DNA. Also contributes to DNA double-strand break repair by non-homologous end joining and homologous recombination. Has both template-dependent and template-independent (terminal transferase) DNA polymerase activities. Has also a 5'-deoxyribose-5-phosphate lyase (dRP lyase) activity.</text>
</comment>
<dbReference type="InterPro" id="IPR029398">
    <property type="entry name" value="PolB_thumb"/>
</dbReference>
<feature type="compositionally biased region" description="Basic and acidic residues" evidence="15">
    <location>
        <begin position="28"/>
        <end position="39"/>
    </location>
</feature>
<dbReference type="InterPro" id="IPR022312">
    <property type="entry name" value="DNA_pol_X"/>
</dbReference>
<dbReference type="Gene3D" id="1.10.150.20">
    <property type="entry name" value="5' to 3' exonuclease, C-terminal subdomain"/>
    <property type="match status" value="1"/>
</dbReference>
<keyword evidence="10 14" id="KW-0234">DNA repair</keyword>
<dbReference type="FunFam" id="1.10.150.20:FF:000010">
    <property type="entry name" value="DNA polymerase lambda"/>
    <property type="match status" value="1"/>
</dbReference>
<evidence type="ECO:0000256" key="12">
    <source>
        <dbReference type="ARBA" id="ARBA00049244"/>
    </source>
</evidence>
<evidence type="ECO:0000313" key="17">
    <source>
        <dbReference type="EMBL" id="KAK3051593.1"/>
    </source>
</evidence>
<keyword evidence="5 14" id="KW-0548">Nucleotidyltransferase</keyword>
<dbReference type="Pfam" id="PF14716">
    <property type="entry name" value="HHH_8"/>
    <property type="match status" value="1"/>
</dbReference>
<dbReference type="InterPro" id="IPR037160">
    <property type="entry name" value="DNA_Pol_thumb_sf"/>
</dbReference>
<dbReference type="EMBL" id="JAWDJX010000025">
    <property type="protein sequence ID" value="KAK3051593.1"/>
    <property type="molecule type" value="Genomic_DNA"/>
</dbReference>
<dbReference type="InterPro" id="IPR002008">
    <property type="entry name" value="DNA_pol_X_beta-like"/>
</dbReference>
<keyword evidence="6" id="KW-0235">DNA replication</keyword>
<feature type="region of interest" description="Disordered" evidence="15">
    <location>
        <begin position="264"/>
        <end position="287"/>
    </location>
</feature>
<dbReference type="Gene3D" id="1.10.150.110">
    <property type="entry name" value="DNA polymerase beta, N-terminal domain-like"/>
    <property type="match status" value="1"/>
</dbReference>
<keyword evidence="3" id="KW-0237">DNA synthesis</keyword>
<name>A0AAJ0GB60_9PEZI</name>
<dbReference type="InterPro" id="IPR002054">
    <property type="entry name" value="DNA-dir_DNA_pol_X"/>
</dbReference>
<evidence type="ECO:0000256" key="14">
    <source>
        <dbReference type="RuleBase" id="RU366014"/>
    </source>
</evidence>
<dbReference type="PRINTS" id="PR00869">
    <property type="entry name" value="DNAPOLX"/>
</dbReference>
<protein>
    <recommendedName>
        <fullName evidence="14">DNA polymerase</fullName>
        <ecNumber evidence="14">2.7.7.7</ecNumber>
    </recommendedName>
</protein>
<comment type="similarity">
    <text evidence="2 14">Belongs to the DNA polymerase type-X family.</text>
</comment>
<dbReference type="InterPro" id="IPR027421">
    <property type="entry name" value="DNA_pol_lamdba_lyase_dom_sf"/>
</dbReference>
<evidence type="ECO:0000256" key="9">
    <source>
        <dbReference type="ARBA" id="ARBA00022932"/>
    </source>
</evidence>
<dbReference type="PRINTS" id="PR00870">
    <property type="entry name" value="DNAPOLXBETA"/>
</dbReference>
<dbReference type="GO" id="GO:0005634">
    <property type="term" value="C:nucleus"/>
    <property type="evidence" value="ECO:0007669"/>
    <property type="project" value="UniProtKB-SubCell"/>
</dbReference>
<dbReference type="InterPro" id="IPR018944">
    <property type="entry name" value="DNA_pol_lambd_fingers_domain"/>
</dbReference>
<keyword evidence="4 14" id="KW-0808">Transferase</keyword>
<dbReference type="GO" id="GO:0046872">
    <property type="term" value="F:metal ion binding"/>
    <property type="evidence" value="ECO:0007669"/>
    <property type="project" value="UniProtKB-UniRule"/>
</dbReference>
<evidence type="ECO:0000256" key="6">
    <source>
        <dbReference type="ARBA" id="ARBA00022705"/>
    </source>
</evidence>
<feature type="compositionally biased region" description="Polar residues" evidence="15">
    <location>
        <begin position="49"/>
        <end position="75"/>
    </location>
</feature>
<feature type="region of interest" description="Disordered" evidence="15">
    <location>
        <begin position="183"/>
        <end position="225"/>
    </location>
</feature>
<keyword evidence="8 14" id="KW-0227">DNA damage</keyword>
<dbReference type="Pfam" id="PF10391">
    <property type="entry name" value="DNA_pol_lambd_f"/>
    <property type="match status" value="1"/>
</dbReference>
<evidence type="ECO:0000259" key="16">
    <source>
        <dbReference type="SMART" id="SM00483"/>
    </source>
</evidence>
<sequence length="657" mass="73131">MSDEALKQKRELYQAWDSLANSDDDTPDPGREASIEAMRKAPQAKHKANTSTQGLARTTSDSTIGQQSRRQQVQREGSPPGRPPSSLQVPAKLISRHTFSGTPSRSTVVDVPRPAVISKAGTKRKRENDILRIPEDQQILKGLRFFFFLNNDKNPARKIRIAKSAEYGAARFRIKGQMITSTTRPVLSRSDKSLELKAGKKSVTTREPQTPEGDEYTDEVPGPALAFNTTTTEETQTIQQVAAPSNIESTAEFDAAIAQARELEHVPLDEDEEAASRPTTSEGPDTDDEVAVVAQKAIKPKTKFRSMEDKFQCMQKHTGSKTEPPNAPTIAILQQMADYYGKIGDEWRIRAYRKAIGTLRNHKIKVCTREEALALPQIGERLATKIEEIAFTNRLRRLDNAKAEPSDQVFEAFMQIYGVGPAQANKWVDAGYKTVDEVLEKAQLTVNQRIGIEHYADFQTRIPRAEVEQHGRVVKDTLYQIDPAFEVIVGGSYRRGAETSGDIDCMITHPHTGSAFIRQTVLERLIPALFAKNFLVAALAATSKDDGSKWHGASQIPASTPGAPPRPWRRIDFLLVPSGELGAALIYFTGDDIFNRSIRLLAGTKGMRLNQRGLYKDVIRGKNREKLSEGTLVEGKDEKKIFEILGVPWRPPEHRIC</sequence>
<feature type="active site" description="Nucleophile; Schiff-base intermediate with DNA; for 5'-dRP lyase activity" evidence="13">
    <location>
        <position position="385"/>
    </location>
</feature>
<dbReference type="AlphaFoldDB" id="A0AAJ0GB60"/>
<evidence type="ECO:0000256" key="1">
    <source>
        <dbReference type="ARBA" id="ARBA00004123"/>
    </source>
</evidence>
<dbReference type="GO" id="GO:0003887">
    <property type="term" value="F:DNA-directed DNA polymerase activity"/>
    <property type="evidence" value="ECO:0007669"/>
    <property type="project" value="UniProtKB-UniRule"/>
</dbReference>
<feature type="region of interest" description="Disordered" evidence="15">
    <location>
        <begin position="16"/>
        <end position="88"/>
    </location>
</feature>
<dbReference type="Pfam" id="PF14791">
    <property type="entry name" value="DNA_pol_B_thumb"/>
    <property type="match status" value="1"/>
</dbReference>
<dbReference type="EC" id="2.7.7.7" evidence="14"/>
<feature type="domain" description="DNA-directed DNA polymerase X" evidence="16">
    <location>
        <begin position="324"/>
        <end position="656"/>
    </location>
</feature>
<dbReference type="CDD" id="cd00141">
    <property type="entry name" value="NT_POLXc"/>
    <property type="match status" value="1"/>
</dbReference>
<dbReference type="SUPFAM" id="SSF81585">
    <property type="entry name" value="PsbU/PolX domain-like"/>
    <property type="match status" value="1"/>
</dbReference>
<evidence type="ECO:0000256" key="7">
    <source>
        <dbReference type="ARBA" id="ARBA00022723"/>
    </source>
</evidence>
<dbReference type="Gene3D" id="3.30.460.10">
    <property type="entry name" value="Beta Polymerase, domain 2"/>
    <property type="match status" value="1"/>
</dbReference>
<comment type="catalytic activity">
    <reaction evidence="12 14">
        <text>DNA(n) + a 2'-deoxyribonucleoside 5'-triphosphate = DNA(n+1) + diphosphate</text>
        <dbReference type="Rhea" id="RHEA:22508"/>
        <dbReference type="Rhea" id="RHEA-COMP:17339"/>
        <dbReference type="Rhea" id="RHEA-COMP:17340"/>
        <dbReference type="ChEBI" id="CHEBI:33019"/>
        <dbReference type="ChEBI" id="CHEBI:61560"/>
        <dbReference type="ChEBI" id="CHEBI:173112"/>
        <dbReference type="EC" id="2.7.7.7"/>
    </reaction>
</comment>
<evidence type="ECO:0000256" key="5">
    <source>
        <dbReference type="ARBA" id="ARBA00022695"/>
    </source>
</evidence>
<evidence type="ECO:0000313" key="18">
    <source>
        <dbReference type="Proteomes" id="UP001271007"/>
    </source>
</evidence>
<dbReference type="GO" id="GO:0003677">
    <property type="term" value="F:DNA binding"/>
    <property type="evidence" value="ECO:0007669"/>
    <property type="project" value="UniProtKB-UniRule"/>
</dbReference>
<keyword evidence="7" id="KW-0479">Metal-binding</keyword>
<dbReference type="InterPro" id="IPR028207">
    <property type="entry name" value="DNA_pol_B_palm_palm"/>
</dbReference>
<feature type="compositionally biased region" description="Basic and acidic residues" evidence="15">
    <location>
        <begin position="189"/>
        <end position="198"/>
    </location>
</feature>
<dbReference type="SMART" id="SM00483">
    <property type="entry name" value="POLXc"/>
    <property type="match status" value="1"/>
</dbReference>
<proteinExistence type="inferred from homology"/>
<evidence type="ECO:0000256" key="13">
    <source>
        <dbReference type="PIRSR" id="PIRSR622312-50"/>
    </source>
</evidence>
<evidence type="ECO:0000256" key="2">
    <source>
        <dbReference type="ARBA" id="ARBA00008323"/>
    </source>
</evidence>
<evidence type="ECO:0000256" key="8">
    <source>
        <dbReference type="ARBA" id="ARBA00022763"/>
    </source>
</evidence>
<dbReference type="Gene3D" id="3.30.210.10">
    <property type="entry name" value="DNA polymerase, thumb domain"/>
    <property type="match status" value="1"/>
</dbReference>
<accession>A0AAJ0GB60</accession>
<dbReference type="Pfam" id="PF14792">
    <property type="entry name" value="DNA_pol_B_palm"/>
    <property type="match status" value="1"/>
</dbReference>
<dbReference type="InterPro" id="IPR043519">
    <property type="entry name" value="NT_sf"/>
</dbReference>
<dbReference type="PANTHER" id="PTHR11276:SF28">
    <property type="entry name" value="DNA POLYMERASE LAMBDA"/>
    <property type="match status" value="1"/>
</dbReference>
<evidence type="ECO:0000256" key="3">
    <source>
        <dbReference type="ARBA" id="ARBA00022634"/>
    </source>
</evidence>
<dbReference type="FunFam" id="3.30.210.10:FF:000001">
    <property type="entry name" value="DNA polymerase lambda"/>
    <property type="match status" value="1"/>
</dbReference>
<organism evidence="17 18">
    <name type="scientific">Extremus antarcticus</name>
    <dbReference type="NCBI Taxonomy" id="702011"/>
    <lineage>
        <taxon>Eukaryota</taxon>
        <taxon>Fungi</taxon>
        <taxon>Dikarya</taxon>
        <taxon>Ascomycota</taxon>
        <taxon>Pezizomycotina</taxon>
        <taxon>Dothideomycetes</taxon>
        <taxon>Dothideomycetidae</taxon>
        <taxon>Mycosphaerellales</taxon>
        <taxon>Extremaceae</taxon>
        <taxon>Extremus</taxon>
    </lineage>
</organism>
<dbReference type="FunFam" id="1.10.150.110:FF:000005">
    <property type="entry name" value="DNA polymerase POL4"/>
    <property type="match status" value="1"/>
</dbReference>
<reference evidence="17" key="1">
    <citation type="submission" date="2023-04" db="EMBL/GenBank/DDBJ databases">
        <title>Black Yeasts Isolated from many extreme environments.</title>
        <authorList>
            <person name="Coleine C."/>
            <person name="Stajich J.E."/>
            <person name="Selbmann L."/>
        </authorList>
    </citation>
    <scope>NUCLEOTIDE SEQUENCE</scope>
    <source>
        <strain evidence="17">CCFEE 5312</strain>
    </source>
</reference>
<dbReference type="SUPFAM" id="SSF81301">
    <property type="entry name" value="Nucleotidyltransferase"/>
    <property type="match status" value="1"/>
</dbReference>
<keyword evidence="11 14" id="KW-0539">Nucleus</keyword>
<keyword evidence="9 14" id="KW-0239">DNA-directed DNA polymerase</keyword>
<evidence type="ECO:0000256" key="15">
    <source>
        <dbReference type="SAM" id="MobiDB-lite"/>
    </source>
</evidence>
<evidence type="ECO:0000256" key="4">
    <source>
        <dbReference type="ARBA" id="ARBA00022679"/>
    </source>
</evidence>